<feature type="region of interest" description="Disordered" evidence="1">
    <location>
        <begin position="1"/>
        <end position="43"/>
    </location>
</feature>
<keyword evidence="3" id="KW-1185">Reference proteome</keyword>
<name>A0ABY2ADG4_9ACTN</name>
<feature type="compositionally biased region" description="Basic residues" evidence="1">
    <location>
        <begin position="1"/>
        <end position="11"/>
    </location>
</feature>
<accession>A0ABY2ADG4</accession>
<sequence>MERVRGARRRDQRLPADRSRFARPDPGGGGLTTAPLGHWTHSAEEDHDGISVYRRDDYAFPPARGRRGVEFRADGTFVEYAIGRGDAPEARAAGRWQTGGQLARGTGGKGQVVAATPDRLDIDWQD</sequence>
<evidence type="ECO:0000256" key="1">
    <source>
        <dbReference type="SAM" id="MobiDB-lite"/>
    </source>
</evidence>
<feature type="compositionally biased region" description="Basic and acidic residues" evidence="1">
    <location>
        <begin position="12"/>
        <end position="23"/>
    </location>
</feature>
<dbReference type="Proteomes" id="UP000292385">
    <property type="component" value="Unassembled WGS sequence"/>
</dbReference>
<gene>
    <name evidence="2" type="ORF">E0H58_00950</name>
</gene>
<comment type="caution">
    <text evidence="2">The sequence shown here is derived from an EMBL/GenBank/DDBJ whole genome shotgun (WGS) entry which is preliminary data.</text>
</comment>
<organism evidence="2 3">
    <name type="scientific">Kribbella speibonae</name>
    <dbReference type="NCBI Taxonomy" id="1572660"/>
    <lineage>
        <taxon>Bacteria</taxon>
        <taxon>Bacillati</taxon>
        <taxon>Actinomycetota</taxon>
        <taxon>Actinomycetes</taxon>
        <taxon>Propionibacteriales</taxon>
        <taxon>Kribbellaceae</taxon>
        <taxon>Kribbella</taxon>
    </lineage>
</organism>
<evidence type="ECO:0000313" key="2">
    <source>
        <dbReference type="EMBL" id="TCC26635.1"/>
    </source>
</evidence>
<dbReference type="RefSeq" id="WP_131459298.1">
    <property type="nucleotide sequence ID" value="NZ_SJJY01000001.1"/>
</dbReference>
<dbReference type="EMBL" id="SJJY01000001">
    <property type="protein sequence ID" value="TCC26635.1"/>
    <property type="molecule type" value="Genomic_DNA"/>
</dbReference>
<evidence type="ECO:0000313" key="3">
    <source>
        <dbReference type="Proteomes" id="UP000292385"/>
    </source>
</evidence>
<protein>
    <submittedName>
        <fullName evidence="2">Uncharacterized protein</fullName>
    </submittedName>
</protein>
<proteinExistence type="predicted"/>
<reference evidence="2 3" key="1">
    <citation type="submission" date="2019-02" db="EMBL/GenBank/DDBJ databases">
        <title>Kribbella capetownensis sp. nov. and Kribbella speibonae sp. nov., isolated from soil.</title>
        <authorList>
            <person name="Curtis S.M."/>
            <person name="Norton I."/>
            <person name="Everest G.J."/>
            <person name="Meyers P.R."/>
        </authorList>
    </citation>
    <scope>NUCLEOTIDE SEQUENCE [LARGE SCALE GENOMIC DNA]</scope>
    <source>
        <strain evidence="2 3">SK5</strain>
    </source>
</reference>